<name>A0A2Z3HYM7_9CAUL</name>
<evidence type="ECO:0000313" key="2">
    <source>
        <dbReference type="Proteomes" id="UP000247763"/>
    </source>
</evidence>
<protein>
    <submittedName>
        <fullName evidence="1">Uncharacterized protein</fullName>
    </submittedName>
</protein>
<dbReference type="RefSeq" id="WP_110450776.1">
    <property type="nucleotide sequence ID" value="NZ_CP029479.1"/>
</dbReference>
<reference evidence="2" key="1">
    <citation type="submission" date="2018-05" db="EMBL/GenBank/DDBJ databases">
        <title>Genome sequencing of Phenylobacterium sp. HYN0004.</title>
        <authorList>
            <person name="Yi H."/>
            <person name="Baek C."/>
        </authorList>
    </citation>
    <scope>NUCLEOTIDE SEQUENCE [LARGE SCALE GENOMIC DNA]</scope>
    <source>
        <strain evidence="2">HYN0004</strain>
    </source>
</reference>
<evidence type="ECO:0000313" key="1">
    <source>
        <dbReference type="EMBL" id="AWM78210.1"/>
    </source>
</evidence>
<sequence length="111" mass="12507">MALTLDEEQKLEAAGLIAFFLTSQATWLATVKRTHAFLKATLPSGTTIRPDDLAKTLLPLVEVDEPLQAQLAMKKLKPKYWFRYFTNLIIDRLWTQIEEDGDVANGNSSRG</sequence>
<dbReference type="KEGG" id="phb:HYN04_10865"/>
<keyword evidence="2" id="KW-1185">Reference proteome</keyword>
<gene>
    <name evidence="1" type="ORF">HYN04_10865</name>
</gene>
<dbReference type="AlphaFoldDB" id="A0A2Z3HYM7"/>
<accession>A0A2Z3HYM7</accession>
<dbReference type="Proteomes" id="UP000247763">
    <property type="component" value="Chromosome"/>
</dbReference>
<organism evidence="1 2">
    <name type="scientific">Phenylobacterium parvum</name>
    <dbReference type="NCBI Taxonomy" id="2201350"/>
    <lineage>
        <taxon>Bacteria</taxon>
        <taxon>Pseudomonadati</taxon>
        <taxon>Pseudomonadota</taxon>
        <taxon>Alphaproteobacteria</taxon>
        <taxon>Caulobacterales</taxon>
        <taxon>Caulobacteraceae</taxon>
        <taxon>Phenylobacterium</taxon>
    </lineage>
</organism>
<dbReference type="OrthoDB" id="8480479at2"/>
<dbReference type="EMBL" id="CP029479">
    <property type="protein sequence ID" value="AWM78210.1"/>
    <property type="molecule type" value="Genomic_DNA"/>
</dbReference>
<proteinExistence type="predicted"/>